<name>A0A191WJ70_9MICO</name>
<keyword evidence="2" id="KW-1185">Reference proteome</keyword>
<reference evidence="2" key="2">
    <citation type="submission" date="2016-01" db="EMBL/GenBank/DDBJ databases">
        <title>Complete genome sequence of Agromyces aureus AR33T and comparison with related organisms.</title>
        <authorList>
            <person name="Corretto E."/>
            <person name="Antonielli L."/>
            <person name="Sessitsch A."/>
            <person name="Brader G."/>
        </authorList>
    </citation>
    <scope>NUCLEOTIDE SEQUENCE [LARGE SCALE GENOMIC DNA]</scope>
    <source>
        <strain evidence="2">AR33</strain>
    </source>
</reference>
<evidence type="ECO:0000313" key="2">
    <source>
        <dbReference type="Proteomes" id="UP000078437"/>
    </source>
</evidence>
<proteinExistence type="predicted"/>
<sequence>MGVVPYTFTVVTEAPSDAAALFDLSLDIDAHVESMSGSAERAIAGVTTGRIGLGETVTWRARHFGIWFTMTSKITALEPPTRFVDEQVKGPFRSFVHEHVFERTADGSRMTDTITVASPVFGRLAERVVLVPYLRRLIAERNRVLVRSLS</sequence>
<protein>
    <submittedName>
        <fullName evidence="1">Cyclase</fullName>
    </submittedName>
</protein>
<dbReference type="Gene3D" id="3.30.530.20">
    <property type="match status" value="1"/>
</dbReference>
<dbReference type="CDD" id="cd07820">
    <property type="entry name" value="SRPBCC_3"/>
    <property type="match status" value="1"/>
</dbReference>
<reference evidence="1 2" key="1">
    <citation type="journal article" date="2016" name="Int. J. Syst. Evol. Microbiol.">
        <title>Agromyces aureus sp. nov., isolated from the rhizosphere of Salix caprea L. grown in a heavy-metal-contaminated soil.</title>
        <authorList>
            <person name="Corretto E."/>
            <person name="Antonielli L."/>
            <person name="Sessitsch A."/>
            <person name="Compant S."/>
            <person name="Gorfer M."/>
            <person name="Kuffner M."/>
            <person name="Brader G."/>
        </authorList>
    </citation>
    <scope>NUCLEOTIDE SEQUENCE [LARGE SCALE GENOMIC DNA]</scope>
    <source>
        <strain evidence="1 2">AR33</strain>
    </source>
</reference>
<dbReference type="AlphaFoldDB" id="A0A191WJ70"/>
<dbReference type="KEGG" id="agy:ATC03_17410"/>
<dbReference type="Proteomes" id="UP000078437">
    <property type="component" value="Chromosome"/>
</dbReference>
<dbReference type="STRING" id="453304.ATC03_17410"/>
<dbReference type="EMBL" id="CP013979">
    <property type="protein sequence ID" value="ANJ28218.1"/>
    <property type="molecule type" value="Genomic_DNA"/>
</dbReference>
<gene>
    <name evidence="1" type="ORF">ATC03_17410</name>
</gene>
<organism evidence="1 2">
    <name type="scientific">Agromyces aureus</name>
    <dbReference type="NCBI Taxonomy" id="453304"/>
    <lineage>
        <taxon>Bacteria</taxon>
        <taxon>Bacillati</taxon>
        <taxon>Actinomycetota</taxon>
        <taxon>Actinomycetes</taxon>
        <taxon>Micrococcales</taxon>
        <taxon>Microbacteriaceae</taxon>
        <taxon>Agromyces</taxon>
    </lineage>
</organism>
<dbReference type="InterPro" id="IPR023393">
    <property type="entry name" value="START-like_dom_sf"/>
</dbReference>
<evidence type="ECO:0000313" key="1">
    <source>
        <dbReference type="EMBL" id="ANJ28218.1"/>
    </source>
</evidence>
<accession>A0A191WJ70</accession>
<dbReference type="SUPFAM" id="SSF55961">
    <property type="entry name" value="Bet v1-like"/>
    <property type="match status" value="1"/>
</dbReference>